<dbReference type="InterPro" id="IPR043128">
    <property type="entry name" value="Rev_trsase/Diguanyl_cyclase"/>
</dbReference>
<keyword evidence="3" id="KW-0695">RNA-directed DNA polymerase</keyword>
<dbReference type="InterPro" id="IPR043502">
    <property type="entry name" value="DNA/RNA_pol_sf"/>
</dbReference>
<feature type="domain" description="Reverse transcriptase/retrotransposon-derived protein RNase H-like" evidence="2">
    <location>
        <begin position="124"/>
        <end position="216"/>
    </location>
</feature>
<reference evidence="3 4" key="1">
    <citation type="journal article" date="2024" name="BMC Genomics">
        <title>De novo assembly and annotation of Popillia japonica's genome with initial clues to its potential as an invasive pest.</title>
        <authorList>
            <person name="Cucini C."/>
            <person name="Boschi S."/>
            <person name="Funari R."/>
            <person name="Cardaioli E."/>
            <person name="Iannotti N."/>
            <person name="Marturano G."/>
            <person name="Paoli F."/>
            <person name="Bruttini M."/>
            <person name="Carapelli A."/>
            <person name="Frati F."/>
            <person name="Nardi F."/>
        </authorList>
    </citation>
    <scope>NUCLEOTIDE SEQUENCE [LARGE SCALE GENOMIC DNA]</scope>
    <source>
        <strain evidence="3">DMR45628</strain>
    </source>
</reference>
<sequence length="231" mass="26340">MYVLTHDLKGVEAMADDILIYGVGETTEEALKDHNQKVVSKLNKSKVIFCKKKVKFFGHYLTNEGLKPDNSKVIAVKEMPSPSNKKDLLRLIGMINYLGRYIKNLSANLAFLRELIKENTALSWGENEEAEFRRIKEMMSEVTTRKYFDIRKPITIEYDASSLGLGATAFQDGRVVAYASCELTKAEKNYAQIEKELLAIVFACNRFDQMIVGNSRTIIKIDHKPLLNMYI</sequence>
<organism evidence="3 4">
    <name type="scientific">Popillia japonica</name>
    <name type="common">Japanese beetle</name>
    <dbReference type="NCBI Taxonomy" id="7064"/>
    <lineage>
        <taxon>Eukaryota</taxon>
        <taxon>Metazoa</taxon>
        <taxon>Ecdysozoa</taxon>
        <taxon>Arthropoda</taxon>
        <taxon>Hexapoda</taxon>
        <taxon>Insecta</taxon>
        <taxon>Pterygota</taxon>
        <taxon>Neoptera</taxon>
        <taxon>Endopterygota</taxon>
        <taxon>Coleoptera</taxon>
        <taxon>Polyphaga</taxon>
        <taxon>Scarabaeiformia</taxon>
        <taxon>Scarabaeidae</taxon>
        <taxon>Rutelinae</taxon>
        <taxon>Popillia</taxon>
    </lineage>
</organism>
<evidence type="ECO:0000256" key="1">
    <source>
        <dbReference type="ARBA" id="ARBA00012493"/>
    </source>
</evidence>
<gene>
    <name evidence="3" type="ORF">QE152_g33184</name>
</gene>
<dbReference type="SUPFAM" id="SSF56672">
    <property type="entry name" value="DNA/RNA polymerases"/>
    <property type="match status" value="1"/>
</dbReference>
<protein>
    <recommendedName>
        <fullName evidence="1">RNA-directed DNA polymerase</fullName>
        <ecNumber evidence="1">2.7.7.49</ecNumber>
    </recommendedName>
</protein>
<dbReference type="InterPro" id="IPR041577">
    <property type="entry name" value="RT_RNaseH_2"/>
</dbReference>
<dbReference type="AlphaFoldDB" id="A0AAW1IXR5"/>
<dbReference type="InterPro" id="IPR050951">
    <property type="entry name" value="Retrovirus_Pol_polyprotein"/>
</dbReference>
<dbReference type="GO" id="GO:0003964">
    <property type="term" value="F:RNA-directed DNA polymerase activity"/>
    <property type="evidence" value="ECO:0007669"/>
    <property type="project" value="UniProtKB-KW"/>
</dbReference>
<evidence type="ECO:0000313" key="4">
    <source>
        <dbReference type="Proteomes" id="UP001458880"/>
    </source>
</evidence>
<name>A0AAW1IXR5_POPJA</name>
<comment type="caution">
    <text evidence="3">The sequence shown here is derived from an EMBL/GenBank/DDBJ whole genome shotgun (WGS) entry which is preliminary data.</text>
</comment>
<evidence type="ECO:0000259" key="2">
    <source>
        <dbReference type="Pfam" id="PF17919"/>
    </source>
</evidence>
<dbReference type="PANTHER" id="PTHR37984">
    <property type="entry name" value="PROTEIN CBG26694"/>
    <property type="match status" value="1"/>
</dbReference>
<keyword evidence="4" id="KW-1185">Reference proteome</keyword>
<dbReference type="Pfam" id="PF17919">
    <property type="entry name" value="RT_RNaseH_2"/>
    <property type="match status" value="1"/>
</dbReference>
<dbReference type="EMBL" id="JASPKY010000497">
    <property type="protein sequence ID" value="KAK9694947.1"/>
    <property type="molecule type" value="Genomic_DNA"/>
</dbReference>
<dbReference type="PANTHER" id="PTHR37984:SF8">
    <property type="entry name" value="CCHC-TYPE DOMAIN-CONTAINING PROTEIN"/>
    <property type="match status" value="1"/>
</dbReference>
<accession>A0AAW1IXR5</accession>
<dbReference type="Proteomes" id="UP001458880">
    <property type="component" value="Unassembled WGS sequence"/>
</dbReference>
<dbReference type="Gene3D" id="3.30.70.270">
    <property type="match status" value="2"/>
</dbReference>
<keyword evidence="3" id="KW-0548">Nucleotidyltransferase</keyword>
<keyword evidence="3" id="KW-0808">Transferase</keyword>
<dbReference type="FunFam" id="3.30.70.270:FF:000020">
    <property type="entry name" value="Transposon Tf2-6 polyprotein-like Protein"/>
    <property type="match status" value="1"/>
</dbReference>
<evidence type="ECO:0000313" key="3">
    <source>
        <dbReference type="EMBL" id="KAK9694947.1"/>
    </source>
</evidence>
<proteinExistence type="predicted"/>
<dbReference type="EC" id="2.7.7.49" evidence="1"/>